<reference evidence="1 2" key="1">
    <citation type="submission" date="2015-06" db="EMBL/GenBank/DDBJ databases">
        <authorList>
            <person name="Wibberg Daniel"/>
        </authorList>
    </citation>
    <scope>NUCLEOTIDE SEQUENCE [LARGE SCALE GENOMIC DNA]</scope>
    <source>
        <strain evidence="1 2">T3/55T</strain>
    </source>
</reference>
<dbReference type="OrthoDB" id="2049938at2"/>
<accession>A0A0H5SHW3</accession>
<protein>
    <recommendedName>
        <fullName evidence="3">Resolvase/invertase-type recombinase catalytic domain-containing protein</fullName>
    </recommendedName>
</protein>
<proteinExistence type="predicted"/>
<organism evidence="1 2">
    <name type="scientific">Herbinix hemicellulosilytica</name>
    <dbReference type="NCBI Taxonomy" id="1564487"/>
    <lineage>
        <taxon>Bacteria</taxon>
        <taxon>Bacillati</taxon>
        <taxon>Bacillota</taxon>
        <taxon>Clostridia</taxon>
        <taxon>Lachnospirales</taxon>
        <taxon>Lachnospiraceae</taxon>
        <taxon>Herbinix</taxon>
    </lineage>
</organism>
<dbReference type="RefSeq" id="WP_103203183.1">
    <property type="nucleotide sequence ID" value="NZ_CVTD020000019.1"/>
</dbReference>
<dbReference type="GO" id="GO:0000150">
    <property type="term" value="F:DNA strand exchange activity"/>
    <property type="evidence" value="ECO:0007669"/>
    <property type="project" value="InterPro"/>
</dbReference>
<evidence type="ECO:0000313" key="2">
    <source>
        <dbReference type="Proteomes" id="UP000236497"/>
    </source>
</evidence>
<evidence type="ECO:0008006" key="3">
    <source>
        <dbReference type="Google" id="ProtNLM"/>
    </source>
</evidence>
<dbReference type="EMBL" id="CVTD020000019">
    <property type="protein sequence ID" value="CRZ35082.1"/>
    <property type="molecule type" value="Genomic_DNA"/>
</dbReference>
<dbReference type="SUPFAM" id="SSF53041">
    <property type="entry name" value="Resolvase-like"/>
    <property type="match status" value="1"/>
</dbReference>
<dbReference type="Gene3D" id="3.40.50.1390">
    <property type="entry name" value="Resolvase, N-terminal catalytic domain"/>
    <property type="match status" value="1"/>
</dbReference>
<dbReference type="GO" id="GO:0003677">
    <property type="term" value="F:DNA binding"/>
    <property type="evidence" value="ECO:0007669"/>
    <property type="project" value="InterPro"/>
</dbReference>
<dbReference type="InterPro" id="IPR036162">
    <property type="entry name" value="Resolvase-like_N_sf"/>
</dbReference>
<keyword evidence="2" id="KW-1185">Reference proteome</keyword>
<name>A0A0H5SHW3_HERHM</name>
<dbReference type="Proteomes" id="UP000236497">
    <property type="component" value="Unassembled WGS sequence"/>
</dbReference>
<evidence type="ECO:0000313" key="1">
    <source>
        <dbReference type="EMBL" id="CRZ35082.1"/>
    </source>
</evidence>
<dbReference type="AlphaFoldDB" id="A0A0H5SHW3"/>
<gene>
    <name evidence="1" type="ORF">HHT355_1883</name>
</gene>
<sequence length="142" mass="16479">MKNKFFNQNTKQNFKQNMKQQTLQEPTGKGVIFIKSRKSDNKIHNMVSNICVHAKERDVEIVDIIVDESSGVDVDRSEVDRLWDWVENSPVGIIYLKSIFDITSNEDDLEKFFARAEYYGMILVDMEAHVAFVPDMVEENAE</sequence>